<organism evidence="9 10">
    <name type="scientific">Pediococcus acidilactici DSM 20284</name>
    <dbReference type="NCBI Taxonomy" id="862514"/>
    <lineage>
        <taxon>Bacteria</taxon>
        <taxon>Bacillati</taxon>
        <taxon>Bacillota</taxon>
        <taxon>Bacilli</taxon>
        <taxon>Lactobacillales</taxon>
        <taxon>Lactobacillaceae</taxon>
        <taxon>Pediococcus</taxon>
        <taxon>Pediococcus acidilactici group</taxon>
    </lineage>
</organism>
<keyword evidence="6 8" id="KW-0520">NAD</keyword>
<dbReference type="EMBL" id="AEEG01000002">
    <property type="protein sequence ID" value="EFL96601.1"/>
    <property type="molecule type" value="Genomic_DNA"/>
</dbReference>
<comment type="cofactor">
    <cofactor evidence="8">
        <name>a divalent metal cation</name>
        <dbReference type="ChEBI" id="CHEBI:60240"/>
    </cofactor>
</comment>
<comment type="function">
    <text evidence="8">Involved in the regulation of the intracellular balance of NAD and NADP, and is a key enzyme in the biosynthesis of NADP. Catalyzes specifically the phosphorylation on 2'-hydroxyl of the adenosine moiety of NAD to yield NADP.</text>
</comment>
<comment type="subcellular location">
    <subcellularLocation>
        <location evidence="8">Cytoplasm</location>
    </subcellularLocation>
</comment>
<dbReference type="GO" id="GO:0005737">
    <property type="term" value="C:cytoplasm"/>
    <property type="evidence" value="ECO:0007669"/>
    <property type="project" value="UniProtKB-SubCell"/>
</dbReference>
<dbReference type="InterPro" id="IPR016064">
    <property type="entry name" value="NAD/diacylglycerol_kinase_sf"/>
</dbReference>
<dbReference type="SUPFAM" id="SSF111331">
    <property type="entry name" value="NAD kinase/diacylglycerol kinase-like"/>
    <property type="match status" value="1"/>
</dbReference>
<keyword evidence="4 8" id="KW-0067">ATP-binding</keyword>
<comment type="similarity">
    <text evidence="8">Belongs to the NAD kinase family.</text>
</comment>
<dbReference type="Pfam" id="PF20143">
    <property type="entry name" value="NAD_kinase_C"/>
    <property type="match status" value="1"/>
</dbReference>
<dbReference type="GO" id="GO:0046872">
    <property type="term" value="F:metal ion binding"/>
    <property type="evidence" value="ECO:0007669"/>
    <property type="project" value="UniProtKB-UniRule"/>
</dbReference>
<feature type="binding site" evidence="8">
    <location>
        <position position="152"/>
    </location>
    <ligand>
        <name>NAD(+)</name>
        <dbReference type="ChEBI" id="CHEBI:57540"/>
    </ligand>
</feature>
<dbReference type="AlphaFoldDB" id="E0NEE2"/>
<evidence type="ECO:0000256" key="3">
    <source>
        <dbReference type="ARBA" id="ARBA00022777"/>
    </source>
</evidence>
<proteinExistence type="inferred from homology"/>
<feature type="binding site" evidence="8">
    <location>
        <begin position="48"/>
        <end position="49"/>
    </location>
    <ligand>
        <name>NAD(+)</name>
        <dbReference type="ChEBI" id="CHEBI:57540"/>
    </ligand>
</feature>
<evidence type="ECO:0000313" key="10">
    <source>
        <dbReference type="Proteomes" id="UP000004470"/>
    </source>
</evidence>
<comment type="caution">
    <text evidence="8">Lacks conserved residue(s) required for the propagation of feature annotation.</text>
</comment>
<dbReference type="eggNOG" id="COG0061">
    <property type="taxonomic scope" value="Bacteria"/>
</dbReference>
<dbReference type="PANTHER" id="PTHR20275">
    <property type="entry name" value="NAD KINASE"/>
    <property type="match status" value="1"/>
</dbReference>
<dbReference type="GO" id="GO:0051287">
    <property type="term" value="F:NAD binding"/>
    <property type="evidence" value="ECO:0007669"/>
    <property type="project" value="UniProtKB-ARBA"/>
</dbReference>
<evidence type="ECO:0000256" key="1">
    <source>
        <dbReference type="ARBA" id="ARBA00022679"/>
    </source>
</evidence>
<keyword evidence="5 8" id="KW-0521">NADP</keyword>
<dbReference type="Gene3D" id="2.60.200.30">
    <property type="entry name" value="Probable inorganic polyphosphate/atp-NAD kinase, domain 2"/>
    <property type="match status" value="1"/>
</dbReference>
<evidence type="ECO:0000256" key="2">
    <source>
        <dbReference type="ARBA" id="ARBA00022741"/>
    </source>
</evidence>
<feature type="binding site" evidence="8">
    <location>
        <position position="150"/>
    </location>
    <ligand>
        <name>NAD(+)</name>
        <dbReference type="ChEBI" id="CHEBI:57540"/>
    </ligand>
</feature>
<dbReference type="NCBIfam" id="NF003424">
    <property type="entry name" value="PRK04885.1"/>
    <property type="match status" value="1"/>
</dbReference>
<reference evidence="9" key="1">
    <citation type="submission" date="2010-07" db="EMBL/GenBank/DDBJ databases">
        <authorList>
            <person name="Muzny D."/>
            <person name="Qin X."/>
            <person name="Deng J."/>
            <person name="Jiang H."/>
            <person name="Liu Y."/>
            <person name="Qu J."/>
            <person name="Song X.-Z."/>
            <person name="Zhang L."/>
            <person name="Thornton R."/>
            <person name="Coyle M."/>
            <person name="Francisco L."/>
            <person name="Jackson L."/>
            <person name="Javaid M."/>
            <person name="Korchina V."/>
            <person name="Kovar C."/>
            <person name="Mata R."/>
            <person name="Mathew T."/>
            <person name="Ngo R."/>
            <person name="Nguyen L."/>
            <person name="Nguyen N."/>
            <person name="Okwuonu G."/>
            <person name="Ongeri F."/>
            <person name="Pham C."/>
            <person name="Simmons D."/>
            <person name="Wilczek-Boney K."/>
            <person name="Hale W."/>
            <person name="Jakkamsetti A."/>
            <person name="Pham P."/>
            <person name="Ruth R."/>
            <person name="San Lucas F."/>
            <person name="Warren J."/>
            <person name="Zhang J."/>
            <person name="Zhao Z."/>
            <person name="Zhou C."/>
            <person name="Zhu D."/>
            <person name="Lee S."/>
            <person name="Bess C."/>
            <person name="Blankenburg K."/>
            <person name="Forbes L."/>
            <person name="Fu Q."/>
            <person name="Gubbala S."/>
            <person name="Hirani K."/>
            <person name="Jayaseelan J.C."/>
            <person name="Lara F."/>
            <person name="Munidasa M."/>
            <person name="Palculict T."/>
            <person name="Patil S."/>
            <person name="Pu L.-L."/>
            <person name="Saada N."/>
            <person name="Tang L."/>
            <person name="Weissenberger G."/>
            <person name="Zhu Y."/>
            <person name="Hemphill L."/>
            <person name="Shang Y."/>
            <person name="Youmans B."/>
            <person name="Ayvaz T."/>
            <person name="Ross M."/>
            <person name="Santibanez J."/>
            <person name="Aqrawi P."/>
            <person name="Gross S."/>
            <person name="Joshi V."/>
            <person name="Fowler G."/>
            <person name="Nazareth L."/>
            <person name="Reid J."/>
            <person name="Worley K."/>
            <person name="Petrosino J."/>
            <person name="Highlander S."/>
            <person name="Gibbs R."/>
        </authorList>
    </citation>
    <scope>NUCLEOTIDE SEQUENCE [LARGE SCALE GENOMIC DNA]</scope>
    <source>
        <strain evidence="9">DSM 20284</strain>
    </source>
</reference>
<dbReference type="GO" id="GO:0005524">
    <property type="term" value="F:ATP binding"/>
    <property type="evidence" value="ECO:0007669"/>
    <property type="project" value="UniProtKB-KW"/>
</dbReference>
<evidence type="ECO:0000256" key="5">
    <source>
        <dbReference type="ARBA" id="ARBA00022857"/>
    </source>
</evidence>
<dbReference type="Pfam" id="PF01513">
    <property type="entry name" value="NAD_kinase"/>
    <property type="match status" value="1"/>
</dbReference>
<dbReference type="InterPro" id="IPR017437">
    <property type="entry name" value="ATP-NAD_kinase_PpnK-typ_C"/>
</dbReference>
<evidence type="ECO:0000256" key="8">
    <source>
        <dbReference type="HAMAP-Rule" id="MF_00361"/>
    </source>
</evidence>
<name>E0NEE2_PEDAC</name>
<evidence type="ECO:0000256" key="6">
    <source>
        <dbReference type="ARBA" id="ARBA00023027"/>
    </source>
</evidence>
<gene>
    <name evidence="8" type="primary">nadK</name>
    <name evidence="9" type="synonym">ppnK</name>
    <name evidence="9" type="ORF">HMPREF0623_0652</name>
</gene>
<dbReference type="InterPro" id="IPR017438">
    <property type="entry name" value="ATP-NAD_kinase_N"/>
</dbReference>
<keyword evidence="10" id="KW-1185">Reference proteome</keyword>
<keyword evidence="3 8" id="KW-0418">Kinase</keyword>
<feature type="active site" description="Proton acceptor" evidence="8">
    <location>
        <position position="48"/>
    </location>
</feature>
<dbReference type="EC" id="2.7.1.23" evidence="8"/>
<keyword evidence="1 8" id="KW-0808">Transferase</keyword>
<accession>E0NEE2</accession>
<evidence type="ECO:0000256" key="7">
    <source>
        <dbReference type="ARBA" id="ARBA00047925"/>
    </source>
</evidence>
<dbReference type="GO" id="GO:0019674">
    <property type="term" value="P:NAD+ metabolic process"/>
    <property type="evidence" value="ECO:0007669"/>
    <property type="project" value="InterPro"/>
</dbReference>
<dbReference type="HOGENOM" id="CLU_008831_0_3_9"/>
<dbReference type="GO" id="GO:0003951">
    <property type="term" value="F:NAD+ kinase activity"/>
    <property type="evidence" value="ECO:0007669"/>
    <property type="project" value="UniProtKB-UniRule"/>
</dbReference>
<keyword evidence="8" id="KW-0963">Cytoplasm</keyword>
<protein>
    <recommendedName>
        <fullName evidence="8">NAD kinase</fullName>
        <ecNumber evidence="8">2.7.1.23</ecNumber>
    </recommendedName>
    <alternativeName>
        <fullName evidence="8">ATP-dependent NAD kinase</fullName>
    </alternativeName>
</protein>
<keyword evidence="2 8" id="KW-0547">Nucleotide-binding</keyword>
<dbReference type="Proteomes" id="UP000004470">
    <property type="component" value="Unassembled WGS sequence"/>
</dbReference>
<feature type="binding site" evidence="8">
    <location>
        <position position="187"/>
    </location>
    <ligand>
        <name>NAD(+)</name>
        <dbReference type="ChEBI" id="CHEBI:57540"/>
    </ligand>
</feature>
<comment type="caution">
    <text evidence="9">The sequence shown here is derived from an EMBL/GenBank/DDBJ whole genome shotgun (WGS) entry which is preliminary data.</text>
</comment>
<evidence type="ECO:0000313" key="9">
    <source>
        <dbReference type="EMBL" id="EFL96601.1"/>
    </source>
</evidence>
<sequence>MNKMKIAIYHSGDEHSIEVGQDLSQILRENHIALDDQDPTVVITIGGDGTLLSAIQKYLPIIDRVRFVGVHTGHLGFYTDWRDYELDDLVKALKSDGCSEIGYPLLNIDVIHTDGTKANYKAINESTLRKLNGTLVADVLIGDQLFERFRGDGLCISTPTGSTAYNRSVGGAIVHPQLEAMQMAEIASINNRVFRTVGAALILAPNETVTIRPLPSYHRTYNFTADRLGILDKNVQSVHYGIAVPKVKFLKYRHTGFWNRVRNSFIGQIDEI</sequence>
<feature type="binding site" evidence="8">
    <location>
        <begin position="163"/>
        <end position="168"/>
    </location>
    <ligand>
        <name>NAD(+)</name>
        <dbReference type="ChEBI" id="CHEBI:57540"/>
    </ligand>
</feature>
<dbReference type="InterPro" id="IPR002504">
    <property type="entry name" value="NADK"/>
</dbReference>
<dbReference type="Gene3D" id="3.40.50.10330">
    <property type="entry name" value="Probable inorganic polyphosphate/atp-NAD kinase, domain 1"/>
    <property type="match status" value="1"/>
</dbReference>
<dbReference type="GO" id="GO:0006741">
    <property type="term" value="P:NADP+ biosynthetic process"/>
    <property type="evidence" value="ECO:0007669"/>
    <property type="project" value="UniProtKB-UniRule"/>
</dbReference>
<evidence type="ECO:0000256" key="4">
    <source>
        <dbReference type="ARBA" id="ARBA00022840"/>
    </source>
</evidence>
<comment type="catalytic activity">
    <reaction evidence="7 8">
        <text>NAD(+) + ATP = ADP + NADP(+) + H(+)</text>
        <dbReference type="Rhea" id="RHEA:18629"/>
        <dbReference type="ChEBI" id="CHEBI:15378"/>
        <dbReference type="ChEBI" id="CHEBI:30616"/>
        <dbReference type="ChEBI" id="CHEBI:57540"/>
        <dbReference type="ChEBI" id="CHEBI:58349"/>
        <dbReference type="ChEBI" id="CHEBI:456216"/>
        <dbReference type="EC" id="2.7.1.23"/>
    </reaction>
</comment>
<dbReference type="PANTHER" id="PTHR20275:SF0">
    <property type="entry name" value="NAD KINASE"/>
    <property type="match status" value="1"/>
</dbReference>
<dbReference type="HAMAP" id="MF_00361">
    <property type="entry name" value="NAD_kinase"/>
    <property type="match status" value="1"/>
</dbReference>
<feature type="binding site" evidence="8">
    <location>
        <begin position="124"/>
        <end position="125"/>
    </location>
    <ligand>
        <name>NAD(+)</name>
        <dbReference type="ChEBI" id="CHEBI:57540"/>
    </ligand>
</feature>